<keyword evidence="2" id="KW-1185">Reference proteome</keyword>
<proteinExistence type="predicted"/>
<gene>
    <name evidence="1" type="ORF">PVK06_013057</name>
</gene>
<organism evidence="1 2">
    <name type="scientific">Gossypium arboreum</name>
    <name type="common">Tree cotton</name>
    <name type="synonym">Gossypium nanking</name>
    <dbReference type="NCBI Taxonomy" id="29729"/>
    <lineage>
        <taxon>Eukaryota</taxon>
        <taxon>Viridiplantae</taxon>
        <taxon>Streptophyta</taxon>
        <taxon>Embryophyta</taxon>
        <taxon>Tracheophyta</taxon>
        <taxon>Spermatophyta</taxon>
        <taxon>Magnoliopsida</taxon>
        <taxon>eudicotyledons</taxon>
        <taxon>Gunneridae</taxon>
        <taxon>Pentapetalae</taxon>
        <taxon>rosids</taxon>
        <taxon>malvids</taxon>
        <taxon>Malvales</taxon>
        <taxon>Malvaceae</taxon>
        <taxon>Malvoideae</taxon>
        <taxon>Gossypium</taxon>
    </lineage>
</organism>
<accession>A0ABR0QE88</accession>
<evidence type="ECO:0000313" key="1">
    <source>
        <dbReference type="EMBL" id="KAK5837247.1"/>
    </source>
</evidence>
<reference evidence="1 2" key="1">
    <citation type="submission" date="2023-03" db="EMBL/GenBank/DDBJ databases">
        <title>WGS of Gossypium arboreum.</title>
        <authorList>
            <person name="Yu D."/>
        </authorList>
    </citation>
    <scope>NUCLEOTIDE SEQUENCE [LARGE SCALE GENOMIC DNA]</scope>
    <source>
        <tissue evidence="1">Leaf</tissue>
    </source>
</reference>
<sequence length="88" mass="10319">MRIDELIGSLQTFKINLEEIRKSKGKAEKNITLQAKIPIATNDETIIEYLQEQLVFLNQNFNRAFKKLTRRNRKFDVNHNSNKAKGNE</sequence>
<name>A0ABR0QE88_GOSAR</name>
<dbReference type="Proteomes" id="UP001358586">
    <property type="component" value="Chromosome 4"/>
</dbReference>
<dbReference type="EMBL" id="JARKNE010000004">
    <property type="protein sequence ID" value="KAK5837247.1"/>
    <property type="molecule type" value="Genomic_DNA"/>
</dbReference>
<comment type="caution">
    <text evidence="1">The sequence shown here is derived from an EMBL/GenBank/DDBJ whole genome shotgun (WGS) entry which is preliminary data.</text>
</comment>
<evidence type="ECO:0000313" key="2">
    <source>
        <dbReference type="Proteomes" id="UP001358586"/>
    </source>
</evidence>
<protein>
    <submittedName>
        <fullName evidence="1">Uncharacterized protein</fullName>
    </submittedName>
</protein>